<proteinExistence type="predicted"/>
<organism evidence="2 3">
    <name type="scientific">Ramularia collo-cygni</name>
    <dbReference type="NCBI Taxonomy" id="112498"/>
    <lineage>
        <taxon>Eukaryota</taxon>
        <taxon>Fungi</taxon>
        <taxon>Dikarya</taxon>
        <taxon>Ascomycota</taxon>
        <taxon>Pezizomycotina</taxon>
        <taxon>Dothideomycetes</taxon>
        <taxon>Dothideomycetidae</taxon>
        <taxon>Mycosphaerellales</taxon>
        <taxon>Mycosphaerellaceae</taxon>
        <taxon>Ramularia</taxon>
    </lineage>
</organism>
<name>A0A2D3UM54_9PEZI</name>
<evidence type="ECO:0000313" key="3">
    <source>
        <dbReference type="Proteomes" id="UP000225277"/>
    </source>
</evidence>
<dbReference type="PROSITE" id="PS50097">
    <property type="entry name" value="BTB"/>
    <property type="match status" value="1"/>
</dbReference>
<sequence>MTGRKQLRVSRRLDMIDDRIVKIRAGPEGTAKEFSVHEAILRESSPFFRTALDKKWREGRSRRIDLPQDDGEVVAAFLDWSYFKIIASRPVSPPELPMDDGEFDFLARLYCFAEKVLVPSFADDVIDAMALKTDDVAKDGTRTFPSHSAITLLYTGTPSGSPARRFVCDMYCEFGISAWIPKESGLNHPEFLQDLVRAALGDHPRRSTNKHSNYPRRRKWHKCGPAEEFLQLAPLGERAGEAS</sequence>
<dbReference type="InterPro" id="IPR011333">
    <property type="entry name" value="SKP1/BTB/POZ_sf"/>
</dbReference>
<dbReference type="PANTHER" id="PTHR47843:SF2">
    <property type="entry name" value="BTB DOMAIN-CONTAINING PROTEIN"/>
    <property type="match status" value="1"/>
</dbReference>
<keyword evidence="3" id="KW-1185">Reference proteome</keyword>
<dbReference type="EMBL" id="FJUY01000002">
    <property type="protein sequence ID" value="CZT16072.1"/>
    <property type="molecule type" value="Genomic_DNA"/>
</dbReference>
<dbReference type="STRING" id="112498.A0A2D3UM54"/>
<protein>
    <recommendedName>
        <fullName evidence="1">BTB domain-containing protein</fullName>
    </recommendedName>
</protein>
<evidence type="ECO:0000313" key="2">
    <source>
        <dbReference type="EMBL" id="CZT16072.1"/>
    </source>
</evidence>
<feature type="domain" description="BTB" evidence="1">
    <location>
        <begin position="17"/>
        <end position="82"/>
    </location>
</feature>
<dbReference type="Gene3D" id="3.30.710.10">
    <property type="entry name" value="Potassium Channel Kv1.1, Chain A"/>
    <property type="match status" value="1"/>
</dbReference>
<dbReference type="InterPro" id="IPR000210">
    <property type="entry name" value="BTB/POZ_dom"/>
</dbReference>
<dbReference type="Pfam" id="PF00651">
    <property type="entry name" value="BTB"/>
    <property type="match status" value="1"/>
</dbReference>
<accession>A0A2D3UM54</accession>
<dbReference type="GeneID" id="35597138"/>
<dbReference type="AlphaFoldDB" id="A0A2D3UM54"/>
<dbReference type="SUPFAM" id="SSF54695">
    <property type="entry name" value="POZ domain"/>
    <property type="match status" value="1"/>
</dbReference>
<dbReference type="RefSeq" id="XP_023622965.1">
    <property type="nucleotide sequence ID" value="XM_023767197.1"/>
</dbReference>
<gene>
    <name evidence="2" type="ORF">RCC_01912</name>
</gene>
<evidence type="ECO:0000259" key="1">
    <source>
        <dbReference type="PROSITE" id="PS50097"/>
    </source>
</evidence>
<dbReference type="CDD" id="cd18186">
    <property type="entry name" value="BTB_POZ_ZBTB_KLHL-like"/>
    <property type="match status" value="1"/>
</dbReference>
<dbReference type="Proteomes" id="UP000225277">
    <property type="component" value="Unassembled WGS sequence"/>
</dbReference>
<dbReference type="PANTHER" id="PTHR47843">
    <property type="entry name" value="BTB DOMAIN-CONTAINING PROTEIN-RELATED"/>
    <property type="match status" value="1"/>
</dbReference>
<reference evidence="2 3" key="1">
    <citation type="submission" date="2016-03" db="EMBL/GenBank/DDBJ databases">
        <authorList>
            <person name="Ploux O."/>
        </authorList>
    </citation>
    <scope>NUCLEOTIDE SEQUENCE [LARGE SCALE GENOMIC DNA]</scope>
    <source>
        <strain evidence="2 3">URUG2</strain>
    </source>
</reference>
<dbReference type="OrthoDB" id="1022638at2759"/>